<dbReference type="EMBL" id="GBRH01236484">
    <property type="protein sequence ID" value="JAD61411.1"/>
    <property type="molecule type" value="Transcribed_RNA"/>
</dbReference>
<name>A0A0A9BDJ7_ARUDO</name>
<feature type="transmembrane region" description="Helical" evidence="1">
    <location>
        <begin position="20"/>
        <end position="40"/>
    </location>
</feature>
<evidence type="ECO:0000256" key="1">
    <source>
        <dbReference type="SAM" id="Phobius"/>
    </source>
</evidence>
<organism evidence="2">
    <name type="scientific">Arundo donax</name>
    <name type="common">Giant reed</name>
    <name type="synonym">Donax arundinaceus</name>
    <dbReference type="NCBI Taxonomy" id="35708"/>
    <lineage>
        <taxon>Eukaryota</taxon>
        <taxon>Viridiplantae</taxon>
        <taxon>Streptophyta</taxon>
        <taxon>Embryophyta</taxon>
        <taxon>Tracheophyta</taxon>
        <taxon>Spermatophyta</taxon>
        <taxon>Magnoliopsida</taxon>
        <taxon>Liliopsida</taxon>
        <taxon>Poales</taxon>
        <taxon>Poaceae</taxon>
        <taxon>PACMAD clade</taxon>
        <taxon>Arundinoideae</taxon>
        <taxon>Arundineae</taxon>
        <taxon>Arundo</taxon>
    </lineage>
</organism>
<dbReference type="AlphaFoldDB" id="A0A0A9BDJ7"/>
<protein>
    <submittedName>
        <fullName evidence="2">Uncharacterized protein</fullName>
    </submittedName>
</protein>
<accession>A0A0A9BDJ7</accession>
<reference evidence="2" key="2">
    <citation type="journal article" date="2015" name="Data Brief">
        <title>Shoot transcriptome of the giant reed, Arundo donax.</title>
        <authorList>
            <person name="Barrero R.A."/>
            <person name="Guerrero F.D."/>
            <person name="Moolhuijzen P."/>
            <person name="Goolsby J.A."/>
            <person name="Tidwell J."/>
            <person name="Bellgard S.E."/>
            <person name="Bellgard M.I."/>
        </authorList>
    </citation>
    <scope>NUCLEOTIDE SEQUENCE</scope>
    <source>
        <tissue evidence="2">Shoot tissue taken approximately 20 cm above the soil surface</tissue>
    </source>
</reference>
<evidence type="ECO:0000313" key="2">
    <source>
        <dbReference type="EMBL" id="JAD61411.1"/>
    </source>
</evidence>
<keyword evidence="1" id="KW-0812">Transmembrane</keyword>
<sequence>MIISIVHSHAAKVLGAGRHAYIIIPTLHVYVNSGLLVLVLGHVNFFGKVHNESAGLQ</sequence>
<keyword evidence="1" id="KW-0472">Membrane</keyword>
<reference evidence="2" key="1">
    <citation type="submission" date="2014-09" db="EMBL/GenBank/DDBJ databases">
        <authorList>
            <person name="Magalhaes I.L.F."/>
            <person name="Oliveira U."/>
            <person name="Santos F.R."/>
            <person name="Vidigal T.H.D.A."/>
            <person name="Brescovit A.D."/>
            <person name="Santos A.J."/>
        </authorList>
    </citation>
    <scope>NUCLEOTIDE SEQUENCE</scope>
    <source>
        <tissue evidence="2">Shoot tissue taken approximately 20 cm above the soil surface</tissue>
    </source>
</reference>
<keyword evidence="1" id="KW-1133">Transmembrane helix</keyword>
<proteinExistence type="predicted"/>